<dbReference type="AlphaFoldDB" id="A0A6A7A1Z8"/>
<accession>A0A6A7A1Z8</accession>
<dbReference type="EMBL" id="MU006225">
    <property type="protein sequence ID" value="KAF2826779.1"/>
    <property type="molecule type" value="Genomic_DNA"/>
</dbReference>
<dbReference type="Gene3D" id="3.40.710.10">
    <property type="entry name" value="DD-peptidase/beta-lactamase superfamily"/>
    <property type="match status" value="1"/>
</dbReference>
<organism evidence="1 2">
    <name type="scientific">Ophiobolus disseminans</name>
    <dbReference type="NCBI Taxonomy" id="1469910"/>
    <lineage>
        <taxon>Eukaryota</taxon>
        <taxon>Fungi</taxon>
        <taxon>Dikarya</taxon>
        <taxon>Ascomycota</taxon>
        <taxon>Pezizomycotina</taxon>
        <taxon>Dothideomycetes</taxon>
        <taxon>Pleosporomycetidae</taxon>
        <taxon>Pleosporales</taxon>
        <taxon>Pleosporineae</taxon>
        <taxon>Phaeosphaeriaceae</taxon>
        <taxon>Ophiobolus</taxon>
    </lineage>
</organism>
<gene>
    <name evidence="1" type="ORF">CC86DRAFT_406032</name>
</gene>
<sequence length="248" mass="26483">MTRTGTNHFFTGLENVSNAYGVLSADSPVRIGDTQIGDDTVGGPGGGVRSTLNDMLKLSKAWLHAARHQFTNHVTSIPDSPLEQVAHIMSSHVPLPSPSYHETSYALGFARTQLPGPLGAIGLNAPLLPGPAGSPRGFPLVGKGADSQLVVYQQGSNPGVLTVYILLPESQSVVVVLTNTLALVDTADWVGQMLLEAVLDTPGKNDHLRITKDTVESALGWYAPMYNQLRLNRVHAPPRNLQAYTGVY</sequence>
<dbReference type="SUPFAM" id="SSF56601">
    <property type="entry name" value="beta-lactamase/transpeptidase-like"/>
    <property type="match status" value="1"/>
</dbReference>
<proteinExistence type="predicted"/>
<keyword evidence="2" id="KW-1185">Reference proteome</keyword>
<dbReference type="Proteomes" id="UP000799424">
    <property type="component" value="Unassembled WGS sequence"/>
</dbReference>
<protein>
    <submittedName>
        <fullName evidence="1">Uncharacterized protein</fullName>
    </submittedName>
</protein>
<evidence type="ECO:0000313" key="2">
    <source>
        <dbReference type="Proteomes" id="UP000799424"/>
    </source>
</evidence>
<dbReference type="InterPro" id="IPR012338">
    <property type="entry name" value="Beta-lactam/transpept-like"/>
</dbReference>
<evidence type="ECO:0000313" key="1">
    <source>
        <dbReference type="EMBL" id="KAF2826779.1"/>
    </source>
</evidence>
<reference evidence="1" key="1">
    <citation type="journal article" date="2020" name="Stud. Mycol.">
        <title>101 Dothideomycetes genomes: a test case for predicting lifestyles and emergence of pathogens.</title>
        <authorList>
            <person name="Haridas S."/>
            <person name="Albert R."/>
            <person name="Binder M."/>
            <person name="Bloem J."/>
            <person name="Labutti K."/>
            <person name="Salamov A."/>
            <person name="Andreopoulos B."/>
            <person name="Baker S."/>
            <person name="Barry K."/>
            <person name="Bills G."/>
            <person name="Bluhm B."/>
            <person name="Cannon C."/>
            <person name="Castanera R."/>
            <person name="Culley D."/>
            <person name="Daum C."/>
            <person name="Ezra D."/>
            <person name="Gonzalez J."/>
            <person name="Henrissat B."/>
            <person name="Kuo A."/>
            <person name="Liang C."/>
            <person name="Lipzen A."/>
            <person name="Lutzoni F."/>
            <person name="Magnuson J."/>
            <person name="Mondo S."/>
            <person name="Nolan M."/>
            <person name="Ohm R."/>
            <person name="Pangilinan J."/>
            <person name="Park H.-J."/>
            <person name="Ramirez L."/>
            <person name="Alfaro M."/>
            <person name="Sun H."/>
            <person name="Tritt A."/>
            <person name="Yoshinaga Y."/>
            <person name="Zwiers L.-H."/>
            <person name="Turgeon B."/>
            <person name="Goodwin S."/>
            <person name="Spatafora J."/>
            <person name="Crous P."/>
            <person name="Grigoriev I."/>
        </authorList>
    </citation>
    <scope>NUCLEOTIDE SEQUENCE</scope>
    <source>
        <strain evidence="1">CBS 113818</strain>
    </source>
</reference>
<name>A0A6A7A1Z8_9PLEO</name>
<dbReference type="OrthoDB" id="5946976at2759"/>